<dbReference type="InterPro" id="IPR000594">
    <property type="entry name" value="ThiF_NAD_FAD-bd"/>
</dbReference>
<name>A0ABW0LUR6_9BACL</name>
<sequence length="375" mass="40368">MRLDAEGQERYSRQIRFAPIGLSGQEKLGDASVLVVGAGALGASLAQHMVRAGVGSLRLVDRDYVELSNLHRQTLFDEEDARTALPKSVAAVAKLRRMNGGVRMEAFVADVNLRNAESLLMGADLVLDGTDNAETRLLLNDACFAHGIPFVYGGVAGANGMSALLVPGDHCCLRCLLGEGEPSEAHEAAPTCDTVGVISPAVELVAALQAAEAIKWLTGNRKALRGTWVVADIWEFSLKEWKLPPGRESCPYCGWGEMENRSVRDRSDEGILEFPTLDPAALESDEDAPSAEEGVPVVLCGRDTVQVKLNPSLRLPDWEARLEARGCSITASNGYLLRASTYAGERIVVFTDGRALIQGAGETARAMDIYRLYLA</sequence>
<dbReference type="SUPFAM" id="SSF69572">
    <property type="entry name" value="Activating enzymes of the ubiquitin-like proteins"/>
    <property type="match status" value="1"/>
</dbReference>
<dbReference type="GO" id="GO:0016779">
    <property type="term" value="F:nucleotidyltransferase activity"/>
    <property type="evidence" value="ECO:0007669"/>
    <property type="project" value="UniProtKB-KW"/>
</dbReference>
<evidence type="ECO:0000313" key="2">
    <source>
        <dbReference type="EMBL" id="MFC5469061.1"/>
    </source>
</evidence>
<feature type="domain" description="THIF-type NAD/FAD binding fold" evidence="1">
    <location>
        <begin position="11"/>
        <end position="251"/>
    </location>
</feature>
<keyword evidence="2" id="KW-0548">Nucleotidyltransferase</keyword>
<dbReference type="RefSeq" id="WP_209750853.1">
    <property type="nucleotide sequence ID" value="NZ_JBHSMH010000024.1"/>
</dbReference>
<dbReference type="InterPro" id="IPR035985">
    <property type="entry name" value="Ubiquitin-activating_enz"/>
</dbReference>
<dbReference type="PANTHER" id="PTHR10953">
    <property type="entry name" value="UBIQUITIN-ACTIVATING ENZYME E1"/>
    <property type="match status" value="1"/>
</dbReference>
<comment type="caution">
    <text evidence="2">The sequence shown here is derived from an EMBL/GenBank/DDBJ whole genome shotgun (WGS) entry which is preliminary data.</text>
</comment>
<gene>
    <name evidence="2" type="ORF">ACFPPD_10030</name>
</gene>
<dbReference type="Pfam" id="PF00899">
    <property type="entry name" value="ThiF"/>
    <property type="match status" value="1"/>
</dbReference>
<dbReference type="EMBL" id="JBHSMH010000024">
    <property type="protein sequence ID" value="MFC5469061.1"/>
    <property type="molecule type" value="Genomic_DNA"/>
</dbReference>
<keyword evidence="2" id="KW-0808">Transferase</keyword>
<accession>A0ABW0LUR6</accession>
<dbReference type="CDD" id="cd00757">
    <property type="entry name" value="ThiF_MoeB_HesA_family"/>
    <property type="match status" value="1"/>
</dbReference>
<reference evidence="3" key="1">
    <citation type="journal article" date="2019" name="Int. J. Syst. Evol. Microbiol.">
        <title>The Global Catalogue of Microorganisms (GCM) 10K type strain sequencing project: providing services to taxonomists for standard genome sequencing and annotation.</title>
        <authorList>
            <consortium name="The Broad Institute Genomics Platform"/>
            <consortium name="The Broad Institute Genome Sequencing Center for Infectious Disease"/>
            <person name="Wu L."/>
            <person name="Ma J."/>
        </authorList>
    </citation>
    <scope>NUCLEOTIDE SEQUENCE [LARGE SCALE GENOMIC DNA]</scope>
    <source>
        <strain evidence="3">CCUG 57113</strain>
    </source>
</reference>
<proteinExistence type="predicted"/>
<dbReference type="InterPro" id="IPR045886">
    <property type="entry name" value="ThiF/MoeB/HesA"/>
</dbReference>
<keyword evidence="3" id="KW-1185">Reference proteome</keyword>
<evidence type="ECO:0000259" key="1">
    <source>
        <dbReference type="Pfam" id="PF00899"/>
    </source>
</evidence>
<organism evidence="2 3">
    <name type="scientific">Cohnella suwonensis</name>
    <dbReference type="NCBI Taxonomy" id="696072"/>
    <lineage>
        <taxon>Bacteria</taxon>
        <taxon>Bacillati</taxon>
        <taxon>Bacillota</taxon>
        <taxon>Bacilli</taxon>
        <taxon>Bacillales</taxon>
        <taxon>Paenibacillaceae</taxon>
        <taxon>Cohnella</taxon>
    </lineage>
</organism>
<protein>
    <submittedName>
        <fullName evidence="2">ThiF family adenylyltransferase</fullName>
    </submittedName>
</protein>
<evidence type="ECO:0000313" key="3">
    <source>
        <dbReference type="Proteomes" id="UP001596105"/>
    </source>
</evidence>
<dbReference type="PANTHER" id="PTHR10953:SF102">
    <property type="entry name" value="ADENYLYLTRANSFERASE AND SULFURTRANSFERASE MOCS3"/>
    <property type="match status" value="1"/>
</dbReference>
<dbReference type="Proteomes" id="UP001596105">
    <property type="component" value="Unassembled WGS sequence"/>
</dbReference>
<dbReference type="Gene3D" id="3.40.50.720">
    <property type="entry name" value="NAD(P)-binding Rossmann-like Domain"/>
    <property type="match status" value="1"/>
</dbReference>